<evidence type="ECO:0000256" key="3">
    <source>
        <dbReference type="RuleBase" id="RU000363"/>
    </source>
</evidence>
<name>W5TJK6_9NOCA</name>
<dbReference type="EMBL" id="CP006850">
    <property type="protein sequence ID" value="AHH19535.1"/>
    <property type="molecule type" value="Genomic_DNA"/>
</dbReference>
<dbReference type="GO" id="GO:0016616">
    <property type="term" value="F:oxidoreductase activity, acting on the CH-OH group of donors, NAD or NADP as acceptor"/>
    <property type="evidence" value="ECO:0007669"/>
    <property type="project" value="TreeGrafter"/>
</dbReference>
<organism evidence="4 5">
    <name type="scientific">Nocardia nova SH22a</name>
    <dbReference type="NCBI Taxonomy" id="1415166"/>
    <lineage>
        <taxon>Bacteria</taxon>
        <taxon>Bacillati</taxon>
        <taxon>Actinomycetota</taxon>
        <taxon>Actinomycetes</taxon>
        <taxon>Mycobacteriales</taxon>
        <taxon>Nocardiaceae</taxon>
        <taxon>Nocardia</taxon>
    </lineage>
</organism>
<keyword evidence="5" id="KW-1185">Reference proteome</keyword>
<reference evidence="4 5" key="1">
    <citation type="journal article" date="2014" name="Appl. Environ. Microbiol.">
        <title>Insights into the Microbial Degradation of Rubber and Gutta-Percha by Analysis of the Complete Genome of Nocardia nova SH22a.</title>
        <authorList>
            <person name="Luo Q."/>
            <person name="Hiessl S."/>
            <person name="Poehlein A."/>
            <person name="Daniel R."/>
            <person name="Steinbuchel A."/>
        </authorList>
    </citation>
    <scope>NUCLEOTIDE SEQUENCE [LARGE SCALE GENOMIC DNA]</scope>
    <source>
        <strain evidence="4">SH22a</strain>
    </source>
</reference>
<comment type="similarity">
    <text evidence="1 3">Belongs to the short-chain dehydrogenases/reductases (SDR) family.</text>
</comment>
<dbReference type="PRINTS" id="PR00081">
    <property type="entry name" value="GDHRDH"/>
</dbReference>
<dbReference type="InterPro" id="IPR036291">
    <property type="entry name" value="NAD(P)-bd_dom_sf"/>
</dbReference>
<dbReference type="PANTHER" id="PTHR24322">
    <property type="entry name" value="PKSB"/>
    <property type="match status" value="1"/>
</dbReference>
<evidence type="ECO:0000256" key="1">
    <source>
        <dbReference type="ARBA" id="ARBA00006484"/>
    </source>
</evidence>
<dbReference type="PRINTS" id="PR00080">
    <property type="entry name" value="SDRFAMILY"/>
</dbReference>
<dbReference type="RefSeq" id="WP_025350933.1">
    <property type="nucleotide sequence ID" value="NZ_CP006850.1"/>
</dbReference>
<dbReference type="InterPro" id="IPR002347">
    <property type="entry name" value="SDR_fam"/>
</dbReference>
<dbReference type="HOGENOM" id="CLU_010194_2_1_11"/>
<dbReference type="Pfam" id="PF00106">
    <property type="entry name" value="adh_short"/>
    <property type="match status" value="1"/>
</dbReference>
<dbReference type="Gene3D" id="3.40.50.720">
    <property type="entry name" value="NAD(P)-binding Rossmann-like Domain"/>
    <property type="match status" value="1"/>
</dbReference>
<dbReference type="OrthoDB" id="9775296at2"/>
<sequence length="296" mass="30782">MSGNNSRIDVNGAVVVITGGGRGIGAATAQAFSAAGARVWIGDIDAEVAATTAASIPHCRSAHLDVTSVESWREFRTAVLSAEGRLDVLVNNAGVMPLGSFTEESEATTDLILDVNVRGVINGMRAVLPGMVEAGRGHIVNVASMAGMIPIPGMVTYNGSKFAALGLSLAARHEYAGTGVTVTAVLPSAVRTELSSGAALGHGIPTVDPEQVASAVVDSVRRRPETVSVPGWLAPGWSVVRALVPRFLENGVRRLVDDRRALTGIDAEGRRAYTDRIERHARAHTAVAPSGKADPR</sequence>
<keyword evidence="2" id="KW-0560">Oxidoreductase</keyword>
<dbReference type="PANTHER" id="PTHR24322:SF736">
    <property type="entry name" value="RETINOL DEHYDROGENASE 10"/>
    <property type="match status" value="1"/>
</dbReference>
<accession>W5TJK6</accession>
<dbReference type="STRING" id="1415166.NONO_c47510"/>
<dbReference type="Proteomes" id="UP000019150">
    <property type="component" value="Chromosome"/>
</dbReference>
<dbReference type="NCBIfam" id="NF005878">
    <property type="entry name" value="PRK07825.1"/>
    <property type="match status" value="1"/>
</dbReference>
<dbReference type="SUPFAM" id="SSF51735">
    <property type="entry name" value="NAD(P)-binding Rossmann-fold domains"/>
    <property type="match status" value="1"/>
</dbReference>
<evidence type="ECO:0000313" key="5">
    <source>
        <dbReference type="Proteomes" id="UP000019150"/>
    </source>
</evidence>
<dbReference type="PATRIC" id="fig|1415166.3.peg.4891"/>
<evidence type="ECO:0000256" key="2">
    <source>
        <dbReference type="ARBA" id="ARBA00023002"/>
    </source>
</evidence>
<evidence type="ECO:0000313" key="4">
    <source>
        <dbReference type="EMBL" id="AHH19535.1"/>
    </source>
</evidence>
<protein>
    <submittedName>
        <fullName evidence="4">Putative oxidoreductase, SDR family</fullName>
    </submittedName>
</protein>
<dbReference type="CDD" id="cd05233">
    <property type="entry name" value="SDR_c"/>
    <property type="match status" value="1"/>
</dbReference>
<dbReference type="eggNOG" id="COG4221">
    <property type="taxonomic scope" value="Bacteria"/>
</dbReference>
<dbReference type="InterPro" id="IPR020904">
    <property type="entry name" value="Sc_DH/Rdtase_CS"/>
</dbReference>
<proteinExistence type="inferred from homology"/>
<dbReference type="AlphaFoldDB" id="W5TJK6"/>
<dbReference type="KEGG" id="nno:NONO_c47510"/>
<gene>
    <name evidence="4" type="ORF">NONO_c47510</name>
</gene>
<dbReference type="PROSITE" id="PS00061">
    <property type="entry name" value="ADH_SHORT"/>
    <property type="match status" value="1"/>
</dbReference>